<dbReference type="EMBL" id="JACGXL010000005">
    <property type="protein sequence ID" value="MBA8888886.1"/>
    <property type="molecule type" value="Genomic_DNA"/>
</dbReference>
<proteinExistence type="predicted"/>
<dbReference type="PROSITE" id="PS51257">
    <property type="entry name" value="PROKAR_LIPOPROTEIN"/>
    <property type="match status" value="1"/>
</dbReference>
<reference evidence="1 2" key="1">
    <citation type="submission" date="2020-07" db="EMBL/GenBank/DDBJ databases">
        <title>Genomic Encyclopedia of Type Strains, Phase IV (KMG-V): Genome sequencing to study the core and pangenomes of soil and plant-associated prokaryotes.</title>
        <authorList>
            <person name="Whitman W."/>
        </authorList>
    </citation>
    <scope>NUCLEOTIDE SEQUENCE [LARGE SCALE GENOMIC DNA]</scope>
    <source>
        <strain evidence="1 2">RH2WT43</strain>
    </source>
</reference>
<dbReference type="RefSeq" id="WP_182531929.1">
    <property type="nucleotide sequence ID" value="NZ_JACGXL010000005.1"/>
</dbReference>
<accession>A0A839F2S8</accession>
<dbReference type="Proteomes" id="UP000550401">
    <property type="component" value="Unassembled WGS sequence"/>
</dbReference>
<evidence type="ECO:0000313" key="2">
    <source>
        <dbReference type="Proteomes" id="UP000550401"/>
    </source>
</evidence>
<protein>
    <submittedName>
        <fullName evidence="1">Uncharacterized protein</fullName>
    </submittedName>
</protein>
<keyword evidence="2" id="KW-1185">Reference proteome</keyword>
<comment type="caution">
    <text evidence="1">The sequence shown here is derived from an EMBL/GenBank/DDBJ whole genome shotgun (WGS) entry which is preliminary data.</text>
</comment>
<sequence>MKQGFAIAIVLVTGLSGCASQQEILEERVAAIAEPARSYVIGTYVVDCEPRGEDCGQTFNAINANFHDVADPKNWSWLSSVHGDAFGHNTEYDFTSAAQKEKGYYFCLPLMPATYAFSTISYQNFAGGGSGFNLRKDEQFDARFSLGSAETVYIGRIHVTTSRARNLIGIPLSAPGMMIVSSGSESERQAALAKCPASIQKRLVRTAYLGDAVVRSSAALGVEPSPPSQP</sequence>
<evidence type="ECO:0000313" key="1">
    <source>
        <dbReference type="EMBL" id="MBA8888886.1"/>
    </source>
</evidence>
<gene>
    <name evidence="1" type="ORF">FHW12_003122</name>
</gene>
<dbReference type="AlphaFoldDB" id="A0A839F2S8"/>
<name>A0A839F2S8_9GAMM</name>
<organism evidence="1 2">
    <name type="scientific">Dokdonella fugitiva</name>
    <dbReference type="NCBI Taxonomy" id="328517"/>
    <lineage>
        <taxon>Bacteria</taxon>
        <taxon>Pseudomonadati</taxon>
        <taxon>Pseudomonadota</taxon>
        <taxon>Gammaproteobacteria</taxon>
        <taxon>Lysobacterales</taxon>
        <taxon>Rhodanobacteraceae</taxon>
        <taxon>Dokdonella</taxon>
    </lineage>
</organism>